<comment type="similarity">
    <text evidence="2">Belongs to the CDP-glycerol glycerophosphotransferase family.</text>
</comment>
<comment type="caution">
    <text evidence="8">The sequence shown here is derived from an EMBL/GenBank/DDBJ whole genome shotgun (WGS) entry which is preliminary data.</text>
</comment>
<dbReference type="EMBL" id="JACHVS010000002">
    <property type="protein sequence ID" value="MBB2997455.1"/>
    <property type="molecule type" value="Genomic_DNA"/>
</dbReference>
<dbReference type="GO" id="GO:0019350">
    <property type="term" value="P:teichoic acid biosynthetic process"/>
    <property type="evidence" value="ECO:0007669"/>
    <property type="project" value="UniProtKB-KW"/>
</dbReference>
<protein>
    <submittedName>
        <fullName evidence="8">CDP-glycerol glycerophosphotransferase (TagB/SpsB family)/glycosyltransferase involved in cell wall biosynthesis</fullName>
    </submittedName>
</protein>
<name>A0A839QS04_9MICC</name>
<accession>A0A839QS04</accession>
<evidence type="ECO:0000256" key="1">
    <source>
        <dbReference type="ARBA" id="ARBA00004202"/>
    </source>
</evidence>
<dbReference type="GO" id="GO:0047355">
    <property type="term" value="F:CDP-glycerol glycerophosphotransferase activity"/>
    <property type="evidence" value="ECO:0007669"/>
    <property type="project" value="InterPro"/>
</dbReference>
<comment type="subcellular location">
    <subcellularLocation>
        <location evidence="1">Cell membrane</location>
        <topology evidence="1">Peripheral membrane protein</topology>
    </subcellularLocation>
</comment>
<dbReference type="PANTHER" id="PTHR37316">
    <property type="entry name" value="TEICHOIC ACID GLYCEROL-PHOSPHATE PRIMASE"/>
    <property type="match status" value="1"/>
</dbReference>
<proteinExistence type="inferred from homology"/>
<evidence type="ECO:0000259" key="7">
    <source>
        <dbReference type="Pfam" id="PF00534"/>
    </source>
</evidence>
<dbReference type="CDD" id="cd03811">
    <property type="entry name" value="GT4_GT28_WabH-like"/>
    <property type="match status" value="1"/>
</dbReference>
<dbReference type="InterPro" id="IPR007554">
    <property type="entry name" value="Glycerophosphate_synth"/>
</dbReference>
<dbReference type="PANTHER" id="PTHR37316:SF3">
    <property type="entry name" value="TEICHOIC ACID GLYCEROL-PHOSPHATE TRANSFERASE"/>
    <property type="match status" value="1"/>
</dbReference>
<dbReference type="Gene3D" id="3.40.50.11820">
    <property type="match status" value="1"/>
</dbReference>
<gene>
    <name evidence="8" type="ORF">E9229_003702</name>
</gene>
<dbReference type="SUPFAM" id="SSF53756">
    <property type="entry name" value="UDP-Glycosyltransferase/glycogen phosphorylase"/>
    <property type="match status" value="2"/>
</dbReference>
<reference evidence="8 9" key="1">
    <citation type="submission" date="2020-08" db="EMBL/GenBank/DDBJ databases">
        <title>Sequencing the genomes of 1000 actinobacteria strains.</title>
        <authorList>
            <person name="Klenk H.-P."/>
        </authorList>
    </citation>
    <scope>NUCLEOTIDE SEQUENCE [LARGE SCALE GENOMIC DNA]</scope>
    <source>
        <strain evidence="8 9">DSM 22826</strain>
    </source>
</reference>
<organism evidence="8 9">
    <name type="scientific">Paeniglutamicibacter cryotolerans</name>
    <dbReference type="NCBI Taxonomy" id="670079"/>
    <lineage>
        <taxon>Bacteria</taxon>
        <taxon>Bacillati</taxon>
        <taxon>Actinomycetota</taxon>
        <taxon>Actinomycetes</taxon>
        <taxon>Micrococcales</taxon>
        <taxon>Micrococcaceae</taxon>
        <taxon>Paeniglutamicibacter</taxon>
    </lineage>
</organism>
<dbReference type="Gene3D" id="3.40.50.12580">
    <property type="match status" value="1"/>
</dbReference>
<keyword evidence="5" id="KW-0777">Teichoic acid biosynthesis</keyword>
<dbReference type="Proteomes" id="UP000523000">
    <property type="component" value="Unassembled WGS sequence"/>
</dbReference>
<evidence type="ECO:0000256" key="2">
    <source>
        <dbReference type="ARBA" id="ARBA00010488"/>
    </source>
</evidence>
<dbReference type="InterPro" id="IPR043149">
    <property type="entry name" value="TagF_N"/>
</dbReference>
<dbReference type="InterPro" id="IPR001296">
    <property type="entry name" value="Glyco_trans_1"/>
</dbReference>
<evidence type="ECO:0000313" key="9">
    <source>
        <dbReference type="Proteomes" id="UP000523000"/>
    </source>
</evidence>
<evidence type="ECO:0000256" key="3">
    <source>
        <dbReference type="ARBA" id="ARBA00022475"/>
    </source>
</evidence>
<evidence type="ECO:0000313" key="8">
    <source>
        <dbReference type="EMBL" id="MBB2997455.1"/>
    </source>
</evidence>
<keyword evidence="6" id="KW-0472">Membrane</keyword>
<keyword evidence="4 8" id="KW-0808">Transferase</keyword>
<evidence type="ECO:0000256" key="6">
    <source>
        <dbReference type="ARBA" id="ARBA00023136"/>
    </source>
</evidence>
<dbReference type="RefSeq" id="WP_183513008.1">
    <property type="nucleotide sequence ID" value="NZ_BAABGK010000032.1"/>
</dbReference>
<feature type="domain" description="Glycosyl transferase family 1" evidence="7">
    <location>
        <begin position="692"/>
        <end position="839"/>
    </location>
</feature>
<dbReference type="Pfam" id="PF00534">
    <property type="entry name" value="Glycos_transf_1"/>
    <property type="match status" value="1"/>
</dbReference>
<keyword evidence="3" id="KW-1003">Cell membrane</keyword>
<dbReference type="InterPro" id="IPR051612">
    <property type="entry name" value="Teichoic_Acid_Biosynth"/>
</dbReference>
<keyword evidence="9" id="KW-1185">Reference proteome</keyword>
<sequence length="854" mass="95796">MNSLKPRAKLVEKVNRALVRERKNRWLQSKIAPGTVLYESFSGKGMLCNPEALFRYLLNEPTFLKLSHIWVLNDFDRFAATIVEFASHSNVTFVQHGTPDYFKALSTSEYLVNNASFPAEFVKRPGQIYLNTWHGVPLKKMGYDVSGHVADTRNVMRNFLSADYLLSNSKAMTECMYLDGFKLRNIFQGAIVEEGSPRTDRQFSTRESRQELESHLSSTDLRIDDREIILYAPTWKGETYFSPLNDAANLSNLVRHLEASVDTSRFRILVKAHHIVSDGLHRDAELAAHLMPNSVPTNVLLGATSILITDYSSIFYDFLALDRPVLFYVPDIDEYRRYRDLYVEPEELPGPVIRELDHLGEQISKICVGFPGSWTASPQHKATRETFAPYEDGQVCKRIADIVFRKNEDAHRVRRGFADGRKRILLYAGGMAPNGITTSALNLLDNIDYTRFDVTVLTPYSTEPAKTHNHAQVNSNARLMFRFGSFNGGHLANLLRRRALSKGKRSYVSDQASVRRLWDLEWTRCLGNAEFDHMVDFSGYSAFWGTLFLSGPVATRSIWLHNDLAADAHRSIAGETPLKHGLHATFDIYRHFDNLVSVSEGLSDINRESLSSWAPSTNFTWASNTINARKIRKLAGPERAASRRGAARTSELSFDELGRMVHNMLNPDEKRIRPIKNSGKDHEAVESPTFFNFISVGRLSPEKNHARLIAAFAQVHREEPLSRLVIAGNGPLRGDLEAQIHCLGLGSSVKLVGHTKNPFKLMVHSDVFVLSSDYEGQPMVLLEALVLGLPVITTSFGSVSGALPPNVGTIVDPSVEALANAMLAAMSVSGETVKFDDDAYNRRAISEFERIIDS</sequence>
<dbReference type="InterPro" id="IPR043148">
    <property type="entry name" value="TagF_C"/>
</dbReference>
<dbReference type="GO" id="GO:0005886">
    <property type="term" value="C:plasma membrane"/>
    <property type="evidence" value="ECO:0007669"/>
    <property type="project" value="UniProtKB-SubCell"/>
</dbReference>
<dbReference type="Pfam" id="PF04464">
    <property type="entry name" value="Glyphos_transf"/>
    <property type="match status" value="1"/>
</dbReference>
<dbReference type="Gene3D" id="3.40.50.2000">
    <property type="entry name" value="Glycogen Phosphorylase B"/>
    <property type="match status" value="1"/>
</dbReference>
<dbReference type="GO" id="GO:0016757">
    <property type="term" value="F:glycosyltransferase activity"/>
    <property type="evidence" value="ECO:0007669"/>
    <property type="project" value="InterPro"/>
</dbReference>
<dbReference type="AlphaFoldDB" id="A0A839QS04"/>
<evidence type="ECO:0000256" key="4">
    <source>
        <dbReference type="ARBA" id="ARBA00022679"/>
    </source>
</evidence>
<evidence type="ECO:0000256" key="5">
    <source>
        <dbReference type="ARBA" id="ARBA00022944"/>
    </source>
</evidence>